<feature type="region of interest" description="Disordered" evidence="5">
    <location>
        <begin position="217"/>
        <end position="249"/>
    </location>
</feature>
<dbReference type="PROSITE" id="PS51736">
    <property type="entry name" value="RECOMBINASES_3"/>
    <property type="match status" value="1"/>
</dbReference>
<dbReference type="PANTHER" id="PTHR30461:SF23">
    <property type="entry name" value="DNA RECOMBINASE-RELATED"/>
    <property type="match status" value="1"/>
</dbReference>
<feature type="active site" description="O-(5'-phospho-DNA)-serine intermediate" evidence="4">
    <location>
        <position position="11"/>
    </location>
</feature>
<reference evidence="7" key="2">
    <citation type="submission" date="2022-05" db="EMBL/GenBank/DDBJ databases">
        <authorList>
            <person name="Kim J.-S."/>
            <person name="Lee K."/>
            <person name="Suh M."/>
            <person name="Eom M."/>
            <person name="Kim J.-S."/>
            <person name="Kim D.-S."/>
            <person name="Ko S.-H."/>
            <person name="Shin Y."/>
            <person name="Lee J.-S."/>
        </authorList>
    </citation>
    <scope>NUCLEOTIDE SEQUENCE</scope>
    <source>
        <strain evidence="7">N237</strain>
    </source>
</reference>
<proteinExistence type="predicted"/>
<dbReference type="EMBL" id="CP097332">
    <property type="protein sequence ID" value="UQX87110.1"/>
    <property type="molecule type" value="Genomic_DNA"/>
</dbReference>
<dbReference type="PANTHER" id="PTHR30461">
    <property type="entry name" value="DNA-INVERTASE FROM LAMBDOID PROPHAGE"/>
    <property type="match status" value="1"/>
</dbReference>
<dbReference type="Pfam" id="PF00239">
    <property type="entry name" value="Resolvase"/>
    <property type="match status" value="1"/>
</dbReference>
<dbReference type="SUPFAM" id="SSF53041">
    <property type="entry name" value="Resolvase-like"/>
    <property type="match status" value="1"/>
</dbReference>
<dbReference type="Proteomes" id="UP001056336">
    <property type="component" value="Chromosome"/>
</dbReference>
<dbReference type="Gene3D" id="3.40.50.1390">
    <property type="entry name" value="Resolvase, N-terminal catalytic domain"/>
    <property type="match status" value="1"/>
</dbReference>
<dbReference type="InterPro" id="IPR036162">
    <property type="entry name" value="Resolvase-like_N_sf"/>
</dbReference>
<accession>A0ABY4QTY2</accession>
<dbReference type="InterPro" id="IPR050639">
    <property type="entry name" value="SSR_resolvase"/>
</dbReference>
<dbReference type="InterPro" id="IPR006119">
    <property type="entry name" value="Resolv_N"/>
</dbReference>
<dbReference type="PROSITE" id="PS00397">
    <property type="entry name" value="RECOMBINASES_1"/>
    <property type="match status" value="1"/>
</dbReference>
<dbReference type="CDD" id="cd00338">
    <property type="entry name" value="Ser_Recombinase"/>
    <property type="match status" value="1"/>
</dbReference>
<evidence type="ECO:0000313" key="7">
    <source>
        <dbReference type="EMBL" id="UQX87110.1"/>
    </source>
</evidence>
<evidence type="ECO:0000256" key="4">
    <source>
        <dbReference type="PROSITE-ProRule" id="PRU10137"/>
    </source>
</evidence>
<dbReference type="InterPro" id="IPR006118">
    <property type="entry name" value="Recombinase_CS"/>
</dbReference>
<protein>
    <submittedName>
        <fullName evidence="7">Recombinase family protein</fullName>
    </submittedName>
</protein>
<evidence type="ECO:0000256" key="5">
    <source>
        <dbReference type="SAM" id="MobiDB-lite"/>
    </source>
</evidence>
<evidence type="ECO:0000259" key="6">
    <source>
        <dbReference type="PROSITE" id="PS51736"/>
    </source>
</evidence>
<name>A0ABY4QTY2_9ACTN</name>
<reference evidence="7" key="1">
    <citation type="journal article" date="2018" name="Int. J. Syst. Evol. Microbiol.">
        <title>Jatrophihabitans telluris sp. nov., isolated from sediment soil of lava forest wetlands and the emended description of the genus Jatrophihabitans.</title>
        <authorList>
            <person name="Lee K.C."/>
            <person name="Suh M.K."/>
            <person name="Eom M.K."/>
            <person name="Kim K.K."/>
            <person name="Kim J.S."/>
            <person name="Kim D.S."/>
            <person name="Ko S.H."/>
            <person name="Shin Y.K."/>
            <person name="Lee J.S."/>
        </authorList>
    </citation>
    <scope>NUCLEOTIDE SEQUENCE</scope>
    <source>
        <strain evidence="7">N237</strain>
    </source>
</reference>
<keyword evidence="1" id="KW-0229">DNA integration</keyword>
<dbReference type="SMART" id="SM00857">
    <property type="entry name" value="Resolvase"/>
    <property type="match status" value="1"/>
</dbReference>
<sequence length="249" mass="27121">MANLVAYLRVSTSGQADGFGLDVQRQSIEHRCATDGHSLIASFQDVAISGTLAAADRPGLTDALNLVASGDADGLLTARLDRLARTLTIQEGLLAVVWKNSGQVYTADHGEVMHDDPSDPMRTAMRQIVGVFAELERAMIVKRMSDGRRRRVDVKGQWVSGRGPFGELTRGVPDIREQGVIARVTDTCSRKWLSCARPSATHAACRSELCWWPPHPVSPHQSRGQPRDRRSTTVASSDSSPPPCPTRSR</sequence>
<evidence type="ECO:0000256" key="1">
    <source>
        <dbReference type="ARBA" id="ARBA00022908"/>
    </source>
</evidence>
<evidence type="ECO:0000256" key="3">
    <source>
        <dbReference type="ARBA" id="ARBA00023172"/>
    </source>
</evidence>
<gene>
    <name evidence="7" type="ORF">M6D93_12445</name>
</gene>
<feature type="domain" description="Resolvase/invertase-type recombinase catalytic" evidence="6">
    <location>
        <begin position="3"/>
        <end position="155"/>
    </location>
</feature>
<feature type="compositionally biased region" description="Pro residues" evidence="5">
    <location>
        <begin position="240"/>
        <end position="249"/>
    </location>
</feature>
<evidence type="ECO:0000256" key="2">
    <source>
        <dbReference type="ARBA" id="ARBA00023125"/>
    </source>
</evidence>
<keyword evidence="8" id="KW-1185">Reference proteome</keyword>
<organism evidence="7 8">
    <name type="scientific">Jatrophihabitans telluris</name>
    <dbReference type="NCBI Taxonomy" id="2038343"/>
    <lineage>
        <taxon>Bacteria</taxon>
        <taxon>Bacillati</taxon>
        <taxon>Actinomycetota</taxon>
        <taxon>Actinomycetes</taxon>
        <taxon>Jatrophihabitantales</taxon>
        <taxon>Jatrophihabitantaceae</taxon>
        <taxon>Jatrophihabitans</taxon>
    </lineage>
</organism>
<evidence type="ECO:0000313" key="8">
    <source>
        <dbReference type="Proteomes" id="UP001056336"/>
    </source>
</evidence>
<keyword evidence="2" id="KW-0238">DNA-binding</keyword>
<keyword evidence="3" id="KW-0233">DNA recombination</keyword>